<dbReference type="Proteomes" id="UP001320768">
    <property type="component" value="Unassembled WGS sequence"/>
</dbReference>
<evidence type="ECO:0000313" key="1">
    <source>
        <dbReference type="EMBL" id="MCP8352247.1"/>
    </source>
</evidence>
<proteinExistence type="predicted"/>
<keyword evidence="2" id="KW-1185">Reference proteome</keyword>
<comment type="caution">
    <text evidence="1">The sequence shown here is derived from an EMBL/GenBank/DDBJ whole genome shotgun (WGS) entry which is preliminary data.</text>
</comment>
<protein>
    <submittedName>
        <fullName evidence="1">Uncharacterized protein</fullName>
    </submittedName>
</protein>
<organism evidence="1 2">
    <name type="scientific">Candidatus Synchoanobacter obligatus</name>
    <dbReference type="NCBI Taxonomy" id="2919597"/>
    <lineage>
        <taxon>Bacteria</taxon>
        <taxon>Pseudomonadati</taxon>
        <taxon>Pseudomonadota</taxon>
        <taxon>Gammaproteobacteria</taxon>
        <taxon>Candidatus Comchoanobacterales</taxon>
        <taxon>Candidatus Comchoanobacteraceae</taxon>
        <taxon>Candidatus Synchoanobacter</taxon>
    </lineage>
</organism>
<name>A0ABT1L4Z7_9GAMM</name>
<evidence type="ECO:0000313" key="2">
    <source>
        <dbReference type="Proteomes" id="UP001320768"/>
    </source>
</evidence>
<gene>
    <name evidence="1" type="ORF">MKS91_02965</name>
</gene>
<sequence length="262" mass="29650">MKFIANSFLKRAGTHQLANMVFQETGVQTIDYSQLSYSTLNIWTQTTIRWTILLATPYMLERTKKLKALNPEYEPSFDAFIDVLGVSTFEQAESLIKKIDTLCLKATKEHFPDALIDFLYPPDTGPIEDILSHIIDKGATVNIELLSPMFTTLALNLSSKPKDILKPQTLSHRDMEFIAEFLIYLEKTPKHLDMIVSNIGSDIGTKLMLLSFQPKSDIYLLEWDTQMIQGCFDNLEQSNDILKKDPGAAQAILDSILEDPQA</sequence>
<accession>A0ABT1L4Z7</accession>
<reference evidence="1 2" key="1">
    <citation type="journal article" date="2022" name="Nat. Microbiol.">
        <title>The microbiome of a bacterivorous marine choanoflagellate contains a resource-demanding obligate bacterial associate.</title>
        <authorList>
            <person name="Needham D.M."/>
            <person name="Poirier C."/>
            <person name="Bachy C."/>
            <person name="George E.E."/>
            <person name="Wilken S."/>
            <person name="Yung C.C.M."/>
            <person name="Limardo A.J."/>
            <person name="Morando M."/>
            <person name="Sudek L."/>
            <person name="Malmstrom R.R."/>
            <person name="Keeling P.J."/>
            <person name="Santoro A.E."/>
            <person name="Worden A.Z."/>
        </authorList>
    </citation>
    <scope>NUCLEOTIDE SEQUENCE [LARGE SCALE GENOMIC DNA]</scope>
    <source>
        <strain evidence="1 2">Comchoano-2</strain>
    </source>
</reference>
<dbReference type="RefSeq" id="WP_258569354.1">
    <property type="nucleotide sequence ID" value="NZ_JAKUDN010000002.1"/>
</dbReference>
<dbReference type="EMBL" id="JAKUDN010000002">
    <property type="protein sequence ID" value="MCP8352247.1"/>
    <property type="molecule type" value="Genomic_DNA"/>
</dbReference>